<dbReference type="AlphaFoldDB" id="A0A9W7AK60"/>
<evidence type="ECO:0000313" key="5">
    <source>
        <dbReference type="EMBL" id="GMH71400.1"/>
    </source>
</evidence>
<evidence type="ECO:0000256" key="2">
    <source>
        <dbReference type="ARBA" id="ARBA00022980"/>
    </source>
</evidence>
<organism evidence="5 6">
    <name type="scientific">Triparma retinervis</name>
    <dbReference type="NCBI Taxonomy" id="2557542"/>
    <lineage>
        <taxon>Eukaryota</taxon>
        <taxon>Sar</taxon>
        <taxon>Stramenopiles</taxon>
        <taxon>Ochrophyta</taxon>
        <taxon>Bolidophyceae</taxon>
        <taxon>Parmales</taxon>
        <taxon>Triparmaceae</taxon>
        <taxon>Triparma</taxon>
    </lineage>
</organism>
<dbReference type="Pfam" id="PF00468">
    <property type="entry name" value="Ribosomal_L34"/>
    <property type="match status" value="1"/>
</dbReference>
<dbReference type="PROSITE" id="PS00784">
    <property type="entry name" value="RIBOSOMAL_L34"/>
    <property type="match status" value="1"/>
</dbReference>
<dbReference type="PANTHER" id="PTHR14503:SF4">
    <property type="entry name" value="LARGE RIBOSOMAL SUBUNIT PROTEIN BL34M"/>
    <property type="match status" value="1"/>
</dbReference>
<reference evidence="5" key="1">
    <citation type="submission" date="2022-07" db="EMBL/GenBank/DDBJ databases">
        <title>Genome analysis of Parmales, a sister group of diatoms, reveals the evolutionary specialization of diatoms from phago-mixotrophs to photoautotrophs.</title>
        <authorList>
            <person name="Ban H."/>
            <person name="Sato S."/>
            <person name="Yoshikawa S."/>
            <person name="Kazumasa Y."/>
            <person name="Nakamura Y."/>
            <person name="Ichinomiya M."/>
            <person name="Saitoh K."/>
            <person name="Sato N."/>
            <person name="Blanc-Mathieu R."/>
            <person name="Endo H."/>
            <person name="Kuwata A."/>
            <person name="Ogata H."/>
        </authorList>
    </citation>
    <scope>NUCLEOTIDE SEQUENCE</scope>
</reference>
<dbReference type="NCBIfam" id="TIGR01030">
    <property type="entry name" value="rpmH_bact"/>
    <property type="match status" value="1"/>
</dbReference>
<dbReference type="Gene3D" id="1.10.287.3980">
    <property type="match status" value="1"/>
</dbReference>
<proteinExistence type="inferred from homology"/>
<dbReference type="OrthoDB" id="431691at2759"/>
<accession>A0A9W7AK60</accession>
<gene>
    <name evidence="5" type="ORF">TrRE_jg2793</name>
</gene>
<dbReference type="InterPro" id="IPR000271">
    <property type="entry name" value="Ribosomal_bL34"/>
</dbReference>
<dbReference type="InterPro" id="IPR020939">
    <property type="entry name" value="Ribosomal_bL34_CS"/>
</dbReference>
<dbReference type="EMBL" id="BRXZ01001444">
    <property type="protein sequence ID" value="GMH71400.1"/>
    <property type="molecule type" value="Genomic_DNA"/>
</dbReference>
<evidence type="ECO:0000256" key="4">
    <source>
        <dbReference type="ARBA" id="ARBA00035274"/>
    </source>
</evidence>
<evidence type="ECO:0000256" key="3">
    <source>
        <dbReference type="ARBA" id="ARBA00023274"/>
    </source>
</evidence>
<evidence type="ECO:0000313" key="6">
    <source>
        <dbReference type="Proteomes" id="UP001165082"/>
    </source>
</evidence>
<dbReference type="Proteomes" id="UP001165082">
    <property type="component" value="Unassembled WGS sequence"/>
</dbReference>
<sequence length="95" mass="11037">MISRASAYRRTAFAPISCLTQSLRAVPTTVGDTVLSRFPPPTSLLEEFITFIKRTFQPSIRRRKRKHGFLKRLSDRHGRKIIKNRLKKGRKELSL</sequence>
<dbReference type="FunFam" id="1.10.287.3980:FF:000001">
    <property type="entry name" value="Mitochondrial ribosomal protein L34"/>
    <property type="match status" value="1"/>
</dbReference>
<keyword evidence="2" id="KW-0689">Ribosomal protein</keyword>
<dbReference type="GO" id="GO:0005762">
    <property type="term" value="C:mitochondrial large ribosomal subunit"/>
    <property type="evidence" value="ECO:0007669"/>
    <property type="project" value="TreeGrafter"/>
</dbReference>
<dbReference type="PANTHER" id="PTHR14503">
    <property type="entry name" value="MITOCHONDRIAL RIBOSOMAL PROTEIN 34 FAMILY MEMBER"/>
    <property type="match status" value="1"/>
</dbReference>
<dbReference type="GO" id="GO:0003735">
    <property type="term" value="F:structural constituent of ribosome"/>
    <property type="evidence" value="ECO:0007669"/>
    <property type="project" value="InterPro"/>
</dbReference>
<name>A0A9W7AK60_9STRA</name>
<evidence type="ECO:0000256" key="1">
    <source>
        <dbReference type="ARBA" id="ARBA00010111"/>
    </source>
</evidence>
<protein>
    <recommendedName>
        <fullName evidence="4">Large ribosomal subunit protein bL34m</fullName>
    </recommendedName>
</protein>
<keyword evidence="3" id="KW-0687">Ribonucleoprotein</keyword>
<keyword evidence="6" id="KW-1185">Reference proteome</keyword>
<dbReference type="HAMAP" id="MF_00391">
    <property type="entry name" value="Ribosomal_bL34"/>
    <property type="match status" value="1"/>
</dbReference>
<dbReference type="GO" id="GO:0006412">
    <property type="term" value="P:translation"/>
    <property type="evidence" value="ECO:0007669"/>
    <property type="project" value="InterPro"/>
</dbReference>
<comment type="caution">
    <text evidence="5">The sequence shown here is derived from an EMBL/GenBank/DDBJ whole genome shotgun (WGS) entry which is preliminary data.</text>
</comment>
<comment type="similarity">
    <text evidence="1">Belongs to the bacterial ribosomal protein bL34 family.</text>
</comment>